<feature type="region of interest" description="Disordered" evidence="1">
    <location>
        <begin position="242"/>
        <end position="272"/>
    </location>
</feature>
<feature type="compositionally biased region" description="Basic residues" evidence="1">
    <location>
        <begin position="263"/>
        <end position="272"/>
    </location>
</feature>
<evidence type="ECO:0008006" key="5">
    <source>
        <dbReference type="Google" id="ProtNLM"/>
    </source>
</evidence>
<feature type="transmembrane region" description="Helical" evidence="2">
    <location>
        <begin position="169"/>
        <end position="190"/>
    </location>
</feature>
<evidence type="ECO:0000313" key="3">
    <source>
        <dbReference type="EMBL" id="BAV95728.1"/>
    </source>
</evidence>
<evidence type="ECO:0000256" key="2">
    <source>
        <dbReference type="SAM" id="Phobius"/>
    </source>
</evidence>
<keyword evidence="2" id="KW-1133">Transmembrane helix</keyword>
<accession>A0AAU9AD20</accession>
<feature type="transmembrane region" description="Helical" evidence="2">
    <location>
        <begin position="57"/>
        <end position="81"/>
    </location>
</feature>
<evidence type="ECO:0000256" key="1">
    <source>
        <dbReference type="SAM" id="MobiDB-lite"/>
    </source>
</evidence>
<reference evidence="3 4" key="1">
    <citation type="journal article" date="2017" name="DNA Res.">
        <title>Complete genome sequence and expression profile of the commercial lytic enzyme producer Lysobacter enzymogenes M497-1.</title>
        <authorList>
            <person name="Takami H."/>
            <person name="Toyoda A."/>
            <person name="Uchiyama I."/>
            <person name="Itoh T."/>
            <person name="Takaki Y."/>
            <person name="Arai W."/>
            <person name="Nishi S."/>
            <person name="Kawai M."/>
            <person name="Shinya K."/>
            <person name="Ikeda H."/>
        </authorList>
    </citation>
    <scope>NUCLEOTIDE SEQUENCE [LARGE SCALE GENOMIC DNA]</scope>
    <source>
        <strain evidence="3 4">M497-1</strain>
    </source>
</reference>
<feature type="transmembrane region" description="Helical" evidence="2">
    <location>
        <begin position="136"/>
        <end position="154"/>
    </location>
</feature>
<evidence type="ECO:0000313" key="4">
    <source>
        <dbReference type="Proteomes" id="UP000218824"/>
    </source>
</evidence>
<gene>
    <name evidence="3" type="ORF">LEN_0241</name>
</gene>
<feature type="transmembrane region" description="Helical" evidence="2">
    <location>
        <begin position="25"/>
        <end position="45"/>
    </location>
</feature>
<keyword evidence="2" id="KW-0812">Transmembrane</keyword>
<proteinExistence type="predicted"/>
<dbReference type="RefSeq" id="WP_096376328.1">
    <property type="nucleotide sequence ID" value="NZ_AP014940.1"/>
</dbReference>
<name>A0AAU9AD20_LYSEN</name>
<dbReference type="Proteomes" id="UP000218824">
    <property type="component" value="Chromosome"/>
</dbReference>
<dbReference type="GeneID" id="83062173"/>
<dbReference type="EMBL" id="AP014940">
    <property type="protein sequence ID" value="BAV95728.1"/>
    <property type="molecule type" value="Genomic_DNA"/>
</dbReference>
<protein>
    <recommendedName>
        <fullName evidence="5">MotA/TolQ/ExbB proton channel domain-containing protein</fullName>
    </recommendedName>
</protein>
<organism evidence="3 4">
    <name type="scientific">Lysobacter enzymogenes</name>
    <dbReference type="NCBI Taxonomy" id="69"/>
    <lineage>
        <taxon>Bacteria</taxon>
        <taxon>Pseudomonadati</taxon>
        <taxon>Pseudomonadota</taxon>
        <taxon>Gammaproteobacteria</taxon>
        <taxon>Lysobacterales</taxon>
        <taxon>Lysobacteraceae</taxon>
        <taxon>Lysobacter</taxon>
    </lineage>
</organism>
<dbReference type="AlphaFoldDB" id="A0AAU9AD20"/>
<dbReference type="KEGG" id="lem:LEN_0241"/>
<sequence>MLKEADRATPIFQYSLFTRVVEKTAMLVVCLSGLALFACVGLVVLDWVSKEALRPFVLGTYVLLLVVFIAWCGTVAIEGLAKVWKVARRFTVIQSDLIDSGEAVALQFQAYIHSASADDVEERKARVEQHLKDAKARGALGGAIVAAMTSLGGFKDFVSSPTSTTPFDLGTMAAALGLGIAVSLLFWLYAEVEFGQLAFELDRAAVAKRRKLAELAKAAPVVSQTPVPGALPAVTATGVAANPTSVAPRSPLPVVTQAPPPGARKRKKKHPK</sequence>
<keyword evidence="2" id="KW-0472">Membrane</keyword>